<feature type="domain" description="Protein kinase" evidence="5">
    <location>
        <begin position="377"/>
        <end position="755"/>
    </location>
</feature>
<dbReference type="GO" id="GO:0007166">
    <property type="term" value="P:cell surface receptor signaling pathway"/>
    <property type="evidence" value="ECO:0007669"/>
    <property type="project" value="InterPro"/>
</dbReference>
<evidence type="ECO:0000256" key="2">
    <source>
        <dbReference type="ARBA" id="ARBA00022741"/>
    </source>
</evidence>
<dbReference type="CDD" id="cd21037">
    <property type="entry name" value="MLKL_NTD"/>
    <property type="match status" value="1"/>
</dbReference>
<keyword evidence="1" id="KW-0808">Transferase</keyword>
<comment type="caution">
    <text evidence="6">The sequence shown here is derived from an EMBL/GenBank/DDBJ whole genome shotgun (WGS) entry which is preliminary data.</text>
</comment>
<dbReference type="Pfam" id="PF08238">
    <property type="entry name" value="Sel1"/>
    <property type="match status" value="2"/>
</dbReference>
<dbReference type="Gene3D" id="1.20.930.20">
    <property type="entry name" value="Adaptor protein Cbl, N-terminal domain"/>
    <property type="match status" value="1"/>
</dbReference>
<dbReference type="Proteomes" id="UP000266861">
    <property type="component" value="Unassembled WGS sequence"/>
</dbReference>
<evidence type="ECO:0000256" key="1">
    <source>
        <dbReference type="ARBA" id="ARBA00022679"/>
    </source>
</evidence>
<dbReference type="InterPro" id="IPR036537">
    <property type="entry name" value="Adaptor_Cbl_N_dom_sf"/>
</dbReference>
<dbReference type="STRING" id="1348612.A0A397IDT1"/>
<dbReference type="Pfam" id="PF07714">
    <property type="entry name" value="PK_Tyr_Ser-Thr"/>
    <property type="match status" value="4"/>
</dbReference>
<evidence type="ECO:0000259" key="5">
    <source>
        <dbReference type="PROSITE" id="PS50011"/>
    </source>
</evidence>
<gene>
    <name evidence="6" type="ORF">Glove_228g101</name>
</gene>
<keyword evidence="3" id="KW-0418">Kinase</keyword>
<dbReference type="InterPro" id="IPR011990">
    <property type="entry name" value="TPR-like_helical_dom_sf"/>
</dbReference>
<dbReference type="InterPro" id="IPR059179">
    <property type="entry name" value="MLKL-like_MCAfunc"/>
</dbReference>
<proteinExistence type="predicted"/>
<dbReference type="InterPro" id="IPR011009">
    <property type="entry name" value="Kinase-like_dom_sf"/>
</dbReference>
<dbReference type="GO" id="GO:0004674">
    <property type="term" value="F:protein serine/threonine kinase activity"/>
    <property type="evidence" value="ECO:0007669"/>
    <property type="project" value="TreeGrafter"/>
</dbReference>
<dbReference type="Gene3D" id="1.25.40.10">
    <property type="entry name" value="Tetratricopeptide repeat domain"/>
    <property type="match status" value="1"/>
</dbReference>
<dbReference type="InterPro" id="IPR051681">
    <property type="entry name" value="Ser/Thr_Kinases-Pseudokinases"/>
</dbReference>
<dbReference type="EMBL" id="PQFF01000211">
    <property type="protein sequence ID" value="RHZ73865.1"/>
    <property type="molecule type" value="Genomic_DNA"/>
</dbReference>
<keyword evidence="4" id="KW-0067">ATP-binding</keyword>
<dbReference type="PRINTS" id="PR00109">
    <property type="entry name" value="TYRKINASE"/>
</dbReference>
<dbReference type="GO" id="GO:0005524">
    <property type="term" value="F:ATP binding"/>
    <property type="evidence" value="ECO:0007669"/>
    <property type="project" value="UniProtKB-KW"/>
</dbReference>
<dbReference type="PANTHER" id="PTHR44329:SF288">
    <property type="entry name" value="MITOGEN-ACTIVATED PROTEIN KINASE KINASE KINASE 20"/>
    <property type="match status" value="1"/>
</dbReference>
<evidence type="ECO:0000256" key="4">
    <source>
        <dbReference type="ARBA" id="ARBA00022840"/>
    </source>
</evidence>
<feature type="domain" description="Protein kinase" evidence="5">
    <location>
        <begin position="24"/>
        <end position="286"/>
    </location>
</feature>
<dbReference type="SUPFAM" id="SSF81901">
    <property type="entry name" value="HCP-like"/>
    <property type="match status" value="1"/>
</dbReference>
<protein>
    <recommendedName>
        <fullName evidence="5">Protein kinase domain-containing protein</fullName>
    </recommendedName>
</protein>
<evidence type="ECO:0000256" key="3">
    <source>
        <dbReference type="ARBA" id="ARBA00022777"/>
    </source>
</evidence>
<feature type="domain" description="Protein kinase" evidence="5">
    <location>
        <begin position="957"/>
        <end position="1217"/>
    </location>
</feature>
<keyword evidence="7" id="KW-1185">Reference proteome</keyword>
<dbReference type="InterPro" id="IPR000719">
    <property type="entry name" value="Prot_kinase_dom"/>
</dbReference>
<reference evidence="6 7" key="1">
    <citation type="submission" date="2018-08" db="EMBL/GenBank/DDBJ databases">
        <title>Genome and evolution of the arbuscular mycorrhizal fungus Diversispora epigaea (formerly Glomus versiforme) and its bacterial endosymbionts.</title>
        <authorList>
            <person name="Sun X."/>
            <person name="Fei Z."/>
            <person name="Harrison M."/>
        </authorList>
    </citation>
    <scope>NUCLEOTIDE SEQUENCE [LARGE SCALE GENOMIC DNA]</scope>
    <source>
        <strain evidence="6 7">IT104</strain>
    </source>
</reference>
<dbReference type="InterPro" id="IPR006597">
    <property type="entry name" value="Sel1-like"/>
</dbReference>
<dbReference type="PANTHER" id="PTHR44329">
    <property type="entry name" value="SERINE/THREONINE-PROTEIN KINASE TNNI3K-RELATED"/>
    <property type="match status" value="1"/>
</dbReference>
<dbReference type="Gene3D" id="1.10.510.10">
    <property type="entry name" value="Transferase(Phosphotransferase) domain 1"/>
    <property type="match status" value="4"/>
</dbReference>
<organism evidence="6 7">
    <name type="scientific">Diversispora epigaea</name>
    <dbReference type="NCBI Taxonomy" id="1348612"/>
    <lineage>
        <taxon>Eukaryota</taxon>
        <taxon>Fungi</taxon>
        <taxon>Fungi incertae sedis</taxon>
        <taxon>Mucoromycota</taxon>
        <taxon>Glomeromycotina</taxon>
        <taxon>Glomeromycetes</taxon>
        <taxon>Diversisporales</taxon>
        <taxon>Diversisporaceae</taxon>
        <taxon>Diversispora</taxon>
    </lineage>
</organism>
<sequence>MSKKDLFESALKNRIIPKLNYDTFENPILIARGGFGIVYRANSTSLGKHVALKRLHENENGELFYEEFMKELTNIMAVNNHDNIISFYGISIDPQTETYYLVLQYAKNGNLRTYLRNNFKSLDWKIKILMAKDITSGLRYIHEKEIVHKDLHSKNILVHDGRLLITDLGISQPLDTNTHSMAGGMYAYTDPEYLRNQIKQKRYKRNKASDIYSLGVLFWELSSGRPPFNNIHDLVIHNSVTSGLREKPINETPKDYIYIYSSAWGDDPDQRPIIKNIFNSLENINLENIYSDPSDNKYVPLEAEAYNNNESSIDIYSKGSISISDVFTSNWGEVTAMKNLLESFNPLPTSLSTAHNSNDYDNMTKGNQIVKYNYNDFKNLENIGKGIYSATLMNGKRKITLKSMVVSTTELLVNELEQYSRACSHDNMIGFYGISQKDLKSNEYLLVLEYANGGTLHDHLKYNFEKLEWSDKLNLAQQIVKAIEHLHSNDIIHGDLHSKNILLHDNTIKIIDFGISKLNTELLINSKKIIEYTDPMLLKRPGKLCRTKTSDIYSIGILLWEISNLKSNEYLLVLEYANGGTLHDHLKYNFEKLEWSDKLNLAQQIVKAIEHLHSNDIIHGDLHSKNILLHDNTIKIIDFGISKLNTELLINSKKIIEYTDPMLLKRPGKLCRTKTSDIYSIGILLWEISSGKMPYKSKFRDELDLIIYVSQENREDPIIGTPQNYINIYQDCWNQNPDQRPNIGKVIQDLNHVNLQNIAKYMRIIEPFVPLISAVTLEISEIIAVYETAQYNKKICDSLLERVNASEAAMKTLLGSQTENEKNFRKQEYYKSFIRFIDIMKRIKKFMVDVSSLHGYKKFEHSGSIKDIFGSLVSDFDAVMTKLHFIMAVSNDKQRWMDQFALESDIADMTEFLERIGGDIIDQNQKINFVFQEVSLMKNVNPTEIKSTEIKSTELSEPIFSKDRRGKSSQIVKKIYKNTEVACKSAHFPNSAEIQKQLAILEKLRDSPFIIRFYGLSITENSRVMVFEWANYGTLRELYCQYDIAWHVKAQIALSICRGLIFLHSCDILHRDIRCKHIMMTIGLLPKIAKFDYSHMATGSTDMKCLTDVIPWMSPEQLCNSTGSKINPYTSKCEIFSFGMLLWELFFEKIPYEKWDIMKIKEHVLAGKREKITWGKNIPDVEKLQKGMAKIIVSAWQGDPAIRASLQNIFMNLIQLVEKDSVDKKIELFPENELDLDGSWCVSINDEGGSDLRETEFNIDEITQIIPLKEGIQAHRNKEYQKAWDCFAAHADLDNAHAKYWKGYYLWEGIEVKKDREQAFGLFKEAADDGIGDAQLYYAFSLVSNPLVKFDRKIFLEYLTKSAHNNNPIAQFSLGEIYLRGEHGIGKDEELGMKYLRLAALNDQPKAKEILQKLRIEN</sequence>
<accession>A0A397IDT1</accession>
<evidence type="ECO:0000313" key="7">
    <source>
        <dbReference type="Proteomes" id="UP000266861"/>
    </source>
</evidence>
<dbReference type="SMART" id="SM00671">
    <property type="entry name" value="SEL1"/>
    <property type="match status" value="2"/>
</dbReference>
<dbReference type="CDD" id="cd00180">
    <property type="entry name" value="PKc"/>
    <property type="match status" value="1"/>
</dbReference>
<dbReference type="PROSITE" id="PS50011">
    <property type="entry name" value="PROTEIN_KINASE_DOM"/>
    <property type="match status" value="3"/>
</dbReference>
<dbReference type="InterPro" id="IPR001245">
    <property type="entry name" value="Ser-Thr/Tyr_kinase_cat_dom"/>
</dbReference>
<evidence type="ECO:0000313" key="6">
    <source>
        <dbReference type="EMBL" id="RHZ73865.1"/>
    </source>
</evidence>
<dbReference type="SUPFAM" id="SSF56112">
    <property type="entry name" value="Protein kinase-like (PK-like)"/>
    <property type="match status" value="4"/>
</dbReference>
<name>A0A397IDT1_9GLOM</name>
<keyword evidence="2" id="KW-0547">Nucleotide-binding</keyword>